<evidence type="ECO:0000256" key="10">
    <source>
        <dbReference type="ARBA" id="ARBA00023231"/>
    </source>
</evidence>
<reference evidence="15 16" key="1">
    <citation type="journal article" date="2012" name="Appl. Environ. Microbiol.">
        <title>Draft genome sequence of a psychrotolerant sulfur-oxidizing bacterium, Sulfuricella denitrificans skB26, and proteomic insights into cold adaptation.</title>
        <authorList>
            <person name="Watanabe T."/>
            <person name="Kojima H."/>
            <person name="Fukui M."/>
        </authorList>
    </citation>
    <scope>NUCLEOTIDE SEQUENCE [LARGE SCALE GENOMIC DNA]</scope>
    <source>
        <strain evidence="16">skB26</strain>
    </source>
</reference>
<evidence type="ECO:0000313" key="16">
    <source>
        <dbReference type="Proteomes" id="UP000015559"/>
    </source>
</evidence>
<evidence type="ECO:0000256" key="13">
    <source>
        <dbReference type="RuleBase" id="RU004504"/>
    </source>
</evidence>
<dbReference type="SUPFAM" id="SSF53383">
    <property type="entry name" value="PLP-dependent transferases"/>
    <property type="match status" value="1"/>
</dbReference>
<dbReference type="InterPro" id="IPR015422">
    <property type="entry name" value="PyrdxlP-dep_Trfase_small"/>
</dbReference>
<dbReference type="AlphaFoldDB" id="S6AAR7"/>
<organism evidence="15 16">
    <name type="scientific">Sulfuricella denitrificans (strain DSM 22764 / NBRC 105220 / skB26)</name>
    <dbReference type="NCBI Taxonomy" id="1163617"/>
    <lineage>
        <taxon>Bacteria</taxon>
        <taxon>Pseudomonadati</taxon>
        <taxon>Pseudomonadota</taxon>
        <taxon>Betaproteobacteria</taxon>
        <taxon>Nitrosomonadales</taxon>
        <taxon>Sulfuricellaceae</taxon>
        <taxon>Sulfuricella</taxon>
    </lineage>
</organism>
<dbReference type="PANTHER" id="PTHR11601">
    <property type="entry name" value="CYSTEINE DESULFURYLASE FAMILY MEMBER"/>
    <property type="match status" value="1"/>
</dbReference>
<keyword evidence="6" id="KW-0479">Metal-binding</keyword>
<evidence type="ECO:0000256" key="7">
    <source>
        <dbReference type="ARBA" id="ARBA00022898"/>
    </source>
</evidence>
<keyword evidence="7" id="KW-0663">Pyridoxal phosphate</keyword>
<keyword evidence="5 15" id="KW-0808">Transferase</keyword>
<evidence type="ECO:0000256" key="5">
    <source>
        <dbReference type="ARBA" id="ARBA00022679"/>
    </source>
</evidence>
<evidence type="ECO:0000256" key="2">
    <source>
        <dbReference type="ARBA" id="ARBA00003120"/>
    </source>
</evidence>
<dbReference type="Gene3D" id="1.10.260.50">
    <property type="match status" value="1"/>
</dbReference>
<feature type="domain" description="Aminotransferase class V" evidence="14">
    <location>
        <begin position="5"/>
        <end position="365"/>
    </location>
</feature>
<dbReference type="HOGENOM" id="CLU_003433_0_0_4"/>
<comment type="catalytic activity">
    <reaction evidence="12">
        <text>(sulfur carrier)-H + L-cysteine = (sulfur carrier)-SH + L-alanine</text>
        <dbReference type="Rhea" id="RHEA:43892"/>
        <dbReference type="Rhea" id="RHEA-COMP:14737"/>
        <dbReference type="Rhea" id="RHEA-COMP:14739"/>
        <dbReference type="ChEBI" id="CHEBI:29917"/>
        <dbReference type="ChEBI" id="CHEBI:35235"/>
        <dbReference type="ChEBI" id="CHEBI:57972"/>
        <dbReference type="ChEBI" id="CHEBI:64428"/>
        <dbReference type="EC" id="2.8.1.7"/>
    </reaction>
</comment>
<dbReference type="EMBL" id="AP013066">
    <property type="protein sequence ID" value="BAN33998.1"/>
    <property type="molecule type" value="Genomic_DNA"/>
</dbReference>
<dbReference type="RefSeq" id="WP_009207056.1">
    <property type="nucleotide sequence ID" value="NC_022357.1"/>
</dbReference>
<dbReference type="GO" id="GO:0051536">
    <property type="term" value="F:iron-sulfur cluster binding"/>
    <property type="evidence" value="ECO:0007669"/>
    <property type="project" value="UniProtKB-KW"/>
</dbReference>
<evidence type="ECO:0000256" key="11">
    <source>
        <dbReference type="ARBA" id="ARBA00031911"/>
    </source>
</evidence>
<dbReference type="NCBIfam" id="NF002806">
    <property type="entry name" value="PRK02948.1"/>
    <property type="match status" value="1"/>
</dbReference>
<dbReference type="PROSITE" id="PS00595">
    <property type="entry name" value="AA_TRANSFER_CLASS_5"/>
    <property type="match status" value="1"/>
</dbReference>
<evidence type="ECO:0000259" key="14">
    <source>
        <dbReference type="Pfam" id="PF00266"/>
    </source>
</evidence>
<comment type="function">
    <text evidence="2">Catalyzes the removal of elemental sulfur atoms from cysteine to produce alanine. Seems to participate in the biosynthesis of the nitrogenase metalloclusters by providing the inorganic sulfur required for the Fe-S core formation.</text>
</comment>
<evidence type="ECO:0000256" key="12">
    <source>
        <dbReference type="ARBA" id="ARBA00050776"/>
    </source>
</evidence>
<sequence length="379" mass="40165">MNAPVYLDYNATTPVAPEVADAIEPYLREHFGNPSSSHIYGLRAKAAVAQARGEVAALIGARPEEIVFTGCATEANNLAIQGAARALSGTKRHLITSAIEHPSVMQPFLKLREEGWEVTILPVDRNGRVSPIAVERAIRPDTALVSIMHANNEVGTIQPIEEIAQITRPKGILLHTDAAQSAGKIQVIAQKLGVDLLTLAGHKFYAPKGVGALYVRMGTPLTPLQVGANHEHGLRPGTENVPFIVGLGAAAKLSRKRLLKAQAHLKTRRDQLHAHLQAEIPRLALNGHAEERLPNTLNVSFPGVSGHKLLEAVALDLAASTGSACHSGDHAVSGVLGAMKVSTARAIGAVRLSVGIYTTPADIDRAGMALIAAWKVLRA</sequence>
<dbReference type="Proteomes" id="UP000015559">
    <property type="component" value="Chromosome"/>
</dbReference>
<dbReference type="Pfam" id="PF00266">
    <property type="entry name" value="Aminotran_5"/>
    <property type="match status" value="1"/>
</dbReference>
<dbReference type="KEGG" id="sdr:SCD_n00149"/>
<dbReference type="EC" id="2.8.1.7" evidence="4"/>
<name>S6AAR7_SULDS</name>
<protein>
    <recommendedName>
        <fullName evidence="4">cysteine desulfurase</fullName>
        <ecNumber evidence="4">2.8.1.7</ecNumber>
    </recommendedName>
    <alternativeName>
        <fullName evidence="11">Nitrogenase metalloclusters biosynthesis protein NifS</fullName>
    </alternativeName>
</protein>
<comment type="similarity">
    <text evidence="3">Belongs to the class-V pyridoxal-phosphate-dependent aminotransferase family. NifS/IscS subfamily.</text>
</comment>
<accession>S6AAR7</accession>
<dbReference type="InterPro" id="IPR015424">
    <property type="entry name" value="PyrdxlP-dep_Trfase"/>
</dbReference>
<keyword evidence="15" id="KW-0032">Aminotransferase</keyword>
<dbReference type="InterPro" id="IPR020578">
    <property type="entry name" value="Aminotrans_V_PyrdxlP_BS"/>
</dbReference>
<dbReference type="InterPro" id="IPR000192">
    <property type="entry name" value="Aminotrans_V_dom"/>
</dbReference>
<dbReference type="GO" id="GO:0008483">
    <property type="term" value="F:transaminase activity"/>
    <property type="evidence" value="ECO:0007669"/>
    <property type="project" value="UniProtKB-KW"/>
</dbReference>
<proteinExistence type="inferred from homology"/>
<dbReference type="GO" id="GO:0031071">
    <property type="term" value="F:cysteine desulfurase activity"/>
    <property type="evidence" value="ECO:0007669"/>
    <property type="project" value="UniProtKB-EC"/>
</dbReference>
<dbReference type="GO" id="GO:0046872">
    <property type="term" value="F:metal ion binding"/>
    <property type="evidence" value="ECO:0007669"/>
    <property type="project" value="UniProtKB-KW"/>
</dbReference>
<evidence type="ECO:0000256" key="9">
    <source>
        <dbReference type="ARBA" id="ARBA00023014"/>
    </source>
</evidence>
<keyword evidence="10" id="KW-0535">Nitrogen fixation</keyword>
<evidence type="ECO:0000256" key="4">
    <source>
        <dbReference type="ARBA" id="ARBA00012239"/>
    </source>
</evidence>
<dbReference type="PANTHER" id="PTHR11601:SF34">
    <property type="entry name" value="CYSTEINE DESULFURASE"/>
    <property type="match status" value="1"/>
</dbReference>
<evidence type="ECO:0000256" key="1">
    <source>
        <dbReference type="ARBA" id="ARBA00001933"/>
    </source>
</evidence>
<dbReference type="eggNOG" id="COG1104">
    <property type="taxonomic scope" value="Bacteria"/>
</dbReference>
<dbReference type="PIRSF" id="PIRSF005572">
    <property type="entry name" value="NifS"/>
    <property type="match status" value="1"/>
</dbReference>
<keyword evidence="16" id="KW-1185">Reference proteome</keyword>
<dbReference type="Gene3D" id="3.40.640.10">
    <property type="entry name" value="Type I PLP-dependent aspartate aminotransferase-like (Major domain)"/>
    <property type="match status" value="1"/>
</dbReference>
<dbReference type="FunFam" id="3.40.640.10:FF:000084">
    <property type="entry name" value="IscS-like cysteine desulfurase"/>
    <property type="match status" value="1"/>
</dbReference>
<dbReference type="InterPro" id="IPR015421">
    <property type="entry name" value="PyrdxlP-dep_Trfase_major"/>
</dbReference>
<evidence type="ECO:0000256" key="3">
    <source>
        <dbReference type="ARBA" id="ARBA00006490"/>
    </source>
</evidence>
<evidence type="ECO:0000313" key="15">
    <source>
        <dbReference type="EMBL" id="BAN33998.1"/>
    </source>
</evidence>
<keyword evidence="8" id="KW-0408">Iron</keyword>
<dbReference type="OrthoDB" id="9808002at2"/>
<gene>
    <name evidence="15" type="ORF">SCD_n00149</name>
</gene>
<dbReference type="STRING" id="1163617.SCD_n00149"/>
<comment type="cofactor">
    <cofactor evidence="1 13">
        <name>pyridoxal 5'-phosphate</name>
        <dbReference type="ChEBI" id="CHEBI:597326"/>
    </cofactor>
</comment>
<dbReference type="Gene3D" id="3.90.1150.10">
    <property type="entry name" value="Aspartate Aminotransferase, domain 1"/>
    <property type="match status" value="1"/>
</dbReference>
<dbReference type="InterPro" id="IPR016454">
    <property type="entry name" value="Cysteine_dSase"/>
</dbReference>
<keyword evidence="9" id="KW-0411">Iron-sulfur</keyword>
<evidence type="ECO:0000256" key="6">
    <source>
        <dbReference type="ARBA" id="ARBA00022723"/>
    </source>
</evidence>
<evidence type="ECO:0000256" key="8">
    <source>
        <dbReference type="ARBA" id="ARBA00023004"/>
    </source>
</evidence>